<keyword evidence="3 5" id="KW-1133">Transmembrane helix</keyword>
<dbReference type="InterPro" id="IPR004342">
    <property type="entry name" value="EXS_C"/>
</dbReference>
<evidence type="ECO:0000256" key="5">
    <source>
        <dbReference type="SAM" id="Phobius"/>
    </source>
</evidence>
<comment type="subcellular location">
    <subcellularLocation>
        <location evidence="1">Membrane</location>
        <topology evidence="1">Multi-pass membrane protein</topology>
    </subcellularLocation>
</comment>
<evidence type="ECO:0000256" key="4">
    <source>
        <dbReference type="ARBA" id="ARBA00023136"/>
    </source>
</evidence>
<feature type="transmembrane region" description="Helical" evidence="5">
    <location>
        <begin position="51"/>
        <end position="75"/>
    </location>
</feature>
<name>A0A6L2J3L0_TANCI</name>
<accession>A0A6L2J3L0</accession>
<dbReference type="PANTHER" id="PTHR10783:SF111">
    <property type="entry name" value="EXS-RELATED"/>
    <property type="match status" value="1"/>
</dbReference>
<dbReference type="GO" id="GO:0005886">
    <property type="term" value="C:plasma membrane"/>
    <property type="evidence" value="ECO:0007669"/>
    <property type="project" value="TreeGrafter"/>
</dbReference>
<evidence type="ECO:0000256" key="2">
    <source>
        <dbReference type="ARBA" id="ARBA00022692"/>
    </source>
</evidence>
<dbReference type="EMBL" id="BKCJ010000145">
    <property type="protein sequence ID" value="GEU30294.1"/>
    <property type="molecule type" value="Genomic_DNA"/>
</dbReference>
<keyword evidence="4 5" id="KW-0472">Membrane</keyword>
<dbReference type="PANTHER" id="PTHR10783">
    <property type="entry name" value="XENOTROPIC AND POLYTROPIC RETROVIRUS RECEPTOR 1-RELATED"/>
    <property type="match status" value="1"/>
</dbReference>
<evidence type="ECO:0000256" key="3">
    <source>
        <dbReference type="ARBA" id="ARBA00022989"/>
    </source>
</evidence>
<evidence type="ECO:0000313" key="7">
    <source>
        <dbReference type="EMBL" id="GEU30294.1"/>
    </source>
</evidence>
<sequence length="326" mass="37346">MVENSYLSHSDEVVKLMERVEASFIKHFANANRRHGMRDLRPRAKRDKHRVTFLVGCFFGCSIALVLAIILTVHARGLLKSEGPLSSVLPNLDMEMDERTLGFTVLPELVPLGLVIVVLMIMLCPFNIIYCANLRFSYSGLQNSIYAITVGETLRGDRTHVTKKDYGQAKNGLKYLSTIIAVITRTIYVQRRGMTMRIIAASSSGVATIYNTYWDMVKDWGLLCRNSKNPWLRDRLIIPNKWVYFVAMVVNVILRLAWMQTVLDFHEAPWIHRSAMTFVVAVLEIIRRGISNFFRLENEHLNNVGNFRAFKLVPLPFSYEDGDKDL</sequence>
<dbReference type="Pfam" id="PF03124">
    <property type="entry name" value="EXS"/>
    <property type="match status" value="1"/>
</dbReference>
<protein>
    <recommendedName>
        <fullName evidence="6">EXS domain-containing protein</fullName>
    </recommendedName>
</protein>
<proteinExistence type="predicted"/>
<dbReference type="GO" id="GO:0016036">
    <property type="term" value="P:cellular response to phosphate starvation"/>
    <property type="evidence" value="ECO:0007669"/>
    <property type="project" value="TreeGrafter"/>
</dbReference>
<dbReference type="GO" id="GO:0000822">
    <property type="term" value="F:inositol hexakisphosphate binding"/>
    <property type="evidence" value="ECO:0007669"/>
    <property type="project" value="TreeGrafter"/>
</dbReference>
<evidence type="ECO:0000259" key="6">
    <source>
        <dbReference type="PROSITE" id="PS51380"/>
    </source>
</evidence>
<gene>
    <name evidence="7" type="ORF">Tci_002272</name>
</gene>
<feature type="transmembrane region" description="Helical" evidence="5">
    <location>
        <begin position="270"/>
        <end position="286"/>
    </location>
</feature>
<comment type="caution">
    <text evidence="7">The sequence shown here is derived from an EMBL/GenBank/DDBJ whole genome shotgun (WGS) entry which is preliminary data.</text>
</comment>
<organism evidence="7">
    <name type="scientific">Tanacetum cinerariifolium</name>
    <name type="common">Dalmatian daisy</name>
    <name type="synonym">Chrysanthemum cinerariifolium</name>
    <dbReference type="NCBI Taxonomy" id="118510"/>
    <lineage>
        <taxon>Eukaryota</taxon>
        <taxon>Viridiplantae</taxon>
        <taxon>Streptophyta</taxon>
        <taxon>Embryophyta</taxon>
        <taxon>Tracheophyta</taxon>
        <taxon>Spermatophyta</taxon>
        <taxon>Magnoliopsida</taxon>
        <taxon>eudicotyledons</taxon>
        <taxon>Gunneridae</taxon>
        <taxon>Pentapetalae</taxon>
        <taxon>asterids</taxon>
        <taxon>campanulids</taxon>
        <taxon>Asterales</taxon>
        <taxon>Asteraceae</taxon>
        <taxon>Asteroideae</taxon>
        <taxon>Anthemideae</taxon>
        <taxon>Anthemidinae</taxon>
        <taxon>Tanacetum</taxon>
    </lineage>
</organism>
<dbReference type="PROSITE" id="PS51380">
    <property type="entry name" value="EXS"/>
    <property type="match status" value="1"/>
</dbReference>
<evidence type="ECO:0000256" key="1">
    <source>
        <dbReference type="ARBA" id="ARBA00004141"/>
    </source>
</evidence>
<feature type="transmembrane region" description="Helical" evidence="5">
    <location>
        <begin position="242"/>
        <end position="258"/>
    </location>
</feature>
<feature type="domain" description="EXS" evidence="6">
    <location>
        <begin position="109"/>
        <end position="326"/>
    </location>
</feature>
<feature type="transmembrane region" description="Helical" evidence="5">
    <location>
        <begin position="109"/>
        <end position="132"/>
    </location>
</feature>
<dbReference type="GO" id="GO:0006817">
    <property type="term" value="P:phosphate ion transport"/>
    <property type="evidence" value="ECO:0007669"/>
    <property type="project" value="TreeGrafter"/>
</dbReference>
<dbReference type="AlphaFoldDB" id="A0A6L2J3L0"/>
<keyword evidence="2 5" id="KW-0812">Transmembrane</keyword>
<dbReference type="GO" id="GO:0005802">
    <property type="term" value="C:trans-Golgi network"/>
    <property type="evidence" value="ECO:0007669"/>
    <property type="project" value="TreeGrafter"/>
</dbReference>
<reference evidence="7" key="1">
    <citation type="journal article" date="2019" name="Sci. Rep.">
        <title>Draft genome of Tanacetum cinerariifolium, the natural source of mosquito coil.</title>
        <authorList>
            <person name="Yamashiro T."/>
            <person name="Shiraishi A."/>
            <person name="Satake H."/>
            <person name="Nakayama K."/>
        </authorList>
    </citation>
    <scope>NUCLEOTIDE SEQUENCE</scope>
</reference>